<accession>A0ABN9ZEV0</accession>
<keyword evidence="3" id="KW-1185">Reference proteome</keyword>
<evidence type="ECO:0000256" key="1">
    <source>
        <dbReference type="SAM" id="MobiDB-lite"/>
    </source>
</evidence>
<evidence type="ECO:0000313" key="3">
    <source>
        <dbReference type="Proteomes" id="UP001314169"/>
    </source>
</evidence>
<evidence type="ECO:0008006" key="4">
    <source>
        <dbReference type="Google" id="ProtNLM"/>
    </source>
</evidence>
<feature type="compositionally biased region" description="Polar residues" evidence="1">
    <location>
        <begin position="97"/>
        <end position="106"/>
    </location>
</feature>
<evidence type="ECO:0000313" key="2">
    <source>
        <dbReference type="EMBL" id="CAK6436850.1"/>
    </source>
</evidence>
<dbReference type="Proteomes" id="UP001314169">
    <property type="component" value="Chromosome 15"/>
</dbReference>
<name>A0ABN9ZEV0_PIPNA</name>
<reference evidence="2" key="1">
    <citation type="submission" date="2023-12" db="EMBL/GenBank/DDBJ databases">
        <authorList>
            <person name="Brown T."/>
        </authorList>
    </citation>
    <scope>NUCLEOTIDE SEQUENCE</scope>
</reference>
<organism evidence="2 3">
    <name type="scientific">Pipistrellus nathusii</name>
    <name type="common">Nathusius' pipistrelle</name>
    <dbReference type="NCBI Taxonomy" id="59473"/>
    <lineage>
        <taxon>Eukaryota</taxon>
        <taxon>Metazoa</taxon>
        <taxon>Chordata</taxon>
        <taxon>Craniata</taxon>
        <taxon>Vertebrata</taxon>
        <taxon>Euteleostomi</taxon>
        <taxon>Mammalia</taxon>
        <taxon>Eutheria</taxon>
        <taxon>Laurasiatheria</taxon>
        <taxon>Chiroptera</taxon>
        <taxon>Yangochiroptera</taxon>
        <taxon>Vespertilionidae</taxon>
        <taxon>Pipistrellus</taxon>
    </lineage>
</organism>
<protein>
    <recommendedName>
        <fullName evidence="4">Secreted protein</fullName>
    </recommendedName>
</protein>
<dbReference type="EMBL" id="OY882872">
    <property type="protein sequence ID" value="CAK6436850.1"/>
    <property type="molecule type" value="Genomic_DNA"/>
</dbReference>
<proteinExistence type="predicted"/>
<sequence>MIMRNVWSECHQPKACVCVCVCVCVCDVSLPGDVTKPAQLCCWCACRPVSEGCIGRRVLPPAPFPGPSDGSVSSNAFRRNNKMEGCVDLPHPVPPLGNSSPSTVQP</sequence>
<feature type="region of interest" description="Disordered" evidence="1">
    <location>
        <begin position="87"/>
        <end position="106"/>
    </location>
</feature>
<gene>
    <name evidence="2" type="ORF">MPIPNATIZW_LOCUS5156</name>
</gene>